<dbReference type="CDD" id="cd24032">
    <property type="entry name" value="ASKHA_NBD_TsaB"/>
    <property type="match status" value="1"/>
</dbReference>
<gene>
    <name evidence="2" type="primary">tsaB</name>
    <name evidence="2" type="ORF">OBO34_03855</name>
</gene>
<accession>A0A9J6QSP2</accession>
<dbReference type="PANTHER" id="PTHR11735:SF11">
    <property type="entry name" value="TRNA THREONYLCARBAMOYLADENOSINE BIOSYNTHESIS PROTEIN TSAB"/>
    <property type="match status" value="1"/>
</dbReference>
<feature type="domain" description="Gcp-like" evidence="1">
    <location>
        <begin position="34"/>
        <end position="221"/>
    </location>
</feature>
<dbReference type="Proteomes" id="UP001065549">
    <property type="component" value="Unassembled WGS sequence"/>
</dbReference>
<keyword evidence="2" id="KW-0012">Acyltransferase</keyword>
<dbReference type="Gene3D" id="3.30.420.40">
    <property type="match status" value="2"/>
</dbReference>
<dbReference type="PANTHER" id="PTHR11735">
    <property type="entry name" value="TRNA N6-ADENOSINE THREONYLCARBAMOYLTRANSFERASE"/>
    <property type="match status" value="1"/>
</dbReference>
<evidence type="ECO:0000313" key="3">
    <source>
        <dbReference type="Proteomes" id="UP001065549"/>
    </source>
</evidence>
<dbReference type="InterPro" id="IPR000905">
    <property type="entry name" value="Gcp-like_dom"/>
</dbReference>
<dbReference type="AlphaFoldDB" id="A0A9J6QSP2"/>
<keyword evidence="2" id="KW-0808">Transferase</keyword>
<dbReference type="GO" id="GO:0005829">
    <property type="term" value="C:cytosol"/>
    <property type="evidence" value="ECO:0007669"/>
    <property type="project" value="TreeGrafter"/>
</dbReference>
<protein>
    <submittedName>
        <fullName evidence="2">tRNA (Adenosine(37)-N6)-threonylcarbamoyltransferase complex dimerization subunit type 1 TsaB</fullName>
        <ecNumber evidence="2">2.3.1.234</ecNumber>
    </submittedName>
</protein>
<comment type="caution">
    <text evidence="2">The sequence shown here is derived from an EMBL/GenBank/DDBJ whole genome shotgun (WGS) entry which is preliminary data.</text>
</comment>
<sequence length="229" mass="25292">MYILALETTGAHASAAIIDEADHVILKKSEGVLNHLQNLMPMVQELLAENGLKLSDLTAVAASQGPGSFTGIRIGVSSARALAQVLDIKAIAVPTLMTFAYHMPQYTGLICPVFDARRSQVYAGAYRWQDGKIKEAVEGAPYMIEEFLNKVNALGGQRMFFGDGTKAYRDYFDDAELAPKECRLQSADSVARVAKDLFMQGKAVCCEELKPNYMRKAEAERKLEEKRHE</sequence>
<dbReference type="Pfam" id="PF00814">
    <property type="entry name" value="TsaD"/>
    <property type="match status" value="1"/>
</dbReference>
<dbReference type="InterPro" id="IPR043129">
    <property type="entry name" value="ATPase_NBD"/>
</dbReference>
<dbReference type="SUPFAM" id="SSF53067">
    <property type="entry name" value="Actin-like ATPase domain"/>
    <property type="match status" value="2"/>
</dbReference>
<dbReference type="EC" id="2.3.1.234" evidence="2"/>
<dbReference type="NCBIfam" id="TIGR03725">
    <property type="entry name" value="T6A_YeaZ"/>
    <property type="match status" value="1"/>
</dbReference>
<dbReference type="GO" id="GO:0061711">
    <property type="term" value="F:tRNA N(6)-L-threonylcarbamoyladenine synthase activity"/>
    <property type="evidence" value="ECO:0007669"/>
    <property type="project" value="UniProtKB-EC"/>
</dbReference>
<evidence type="ECO:0000313" key="2">
    <source>
        <dbReference type="EMBL" id="MCU7377487.1"/>
    </source>
</evidence>
<name>A0A9J6QSP2_9FIRM</name>
<dbReference type="InterPro" id="IPR022496">
    <property type="entry name" value="T6A_TsaB"/>
</dbReference>
<dbReference type="EMBL" id="JAOSHN010000001">
    <property type="protein sequence ID" value="MCU7377487.1"/>
    <property type="molecule type" value="Genomic_DNA"/>
</dbReference>
<keyword evidence="3" id="KW-1185">Reference proteome</keyword>
<dbReference type="RefSeq" id="WP_148397002.1">
    <property type="nucleotide sequence ID" value="NZ_JAJAGH010000010.1"/>
</dbReference>
<reference evidence="2" key="1">
    <citation type="submission" date="2022-09" db="EMBL/GenBank/DDBJ databases">
        <title>Culturomic study of gut microbiota in children with autism spectrum disorder.</title>
        <authorList>
            <person name="Efimov B.A."/>
            <person name="Chaplin A.V."/>
            <person name="Sokolova S.R."/>
            <person name="Pikina A.P."/>
            <person name="Korzhanova M."/>
            <person name="Belova V."/>
            <person name="Korostin D."/>
        </authorList>
    </citation>
    <scope>NUCLEOTIDE SEQUENCE</scope>
    <source>
        <strain evidence="2">ASD5510</strain>
    </source>
</reference>
<evidence type="ECO:0000259" key="1">
    <source>
        <dbReference type="Pfam" id="PF00814"/>
    </source>
</evidence>
<dbReference type="GO" id="GO:0002949">
    <property type="term" value="P:tRNA threonylcarbamoyladenosine modification"/>
    <property type="evidence" value="ECO:0007669"/>
    <property type="project" value="InterPro"/>
</dbReference>
<organism evidence="2 3">
    <name type="scientific">Hominibacterium faecale</name>
    <dbReference type="NCBI Taxonomy" id="2839743"/>
    <lineage>
        <taxon>Bacteria</taxon>
        <taxon>Bacillati</taxon>
        <taxon>Bacillota</taxon>
        <taxon>Clostridia</taxon>
        <taxon>Peptostreptococcales</taxon>
        <taxon>Anaerovoracaceae</taxon>
        <taxon>Hominibacterium</taxon>
    </lineage>
</organism>
<proteinExistence type="predicted"/>